<reference evidence="1" key="2">
    <citation type="submission" date="2003-12" db="EMBL/GenBank/DDBJ databases">
        <title>Monterey Bay Coastal Ocean Microbial Observatory environmental clone sequencing.</title>
        <authorList>
            <person name="DeLong E.F."/>
        </authorList>
    </citation>
    <scope>NUCLEOTIDE SEQUENCE</scope>
</reference>
<proteinExistence type="predicted"/>
<dbReference type="InterPro" id="IPR021747">
    <property type="entry name" value="DUF3313"/>
</dbReference>
<name>Q6SG91_9BACT</name>
<accession>Q6SG91</accession>
<protein>
    <submittedName>
        <fullName evidence="1">Lipoprotein, putative</fullName>
    </submittedName>
</protein>
<evidence type="ECO:0000313" key="1">
    <source>
        <dbReference type="EMBL" id="AAR37971.1"/>
    </source>
</evidence>
<dbReference type="AlphaFoldDB" id="Q6SG91"/>
<reference evidence="1" key="1">
    <citation type="submission" date="2003-11" db="EMBL/GenBank/DDBJ databases">
        <authorList>
            <person name="Heidelberg J.F."/>
            <person name="Eisen J.A."/>
            <person name="Nelson W.C."/>
            <person name="DeLong E.F."/>
        </authorList>
    </citation>
    <scope>NUCLEOTIDE SEQUENCE</scope>
</reference>
<dbReference type="EMBL" id="AY458643">
    <property type="protein sequence ID" value="AAR37971.1"/>
    <property type="molecule type" value="Genomic_DNA"/>
</dbReference>
<dbReference type="Pfam" id="PF11769">
    <property type="entry name" value="DUF3313"/>
    <property type="match status" value="1"/>
</dbReference>
<organism evidence="1">
    <name type="scientific">uncultured marine bacterium 561</name>
    <dbReference type="NCBI Taxonomy" id="257396"/>
    <lineage>
        <taxon>Bacteria</taxon>
        <taxon>environmental samples</taxon>
    </lineage>
</organism>
<sequence length="234" mass="25856">MKLKDKVFGLGQSLLGGVALALIVGCSASPTTPEISHDGLVLQDDTKFGLVYAKPGVDIRDYENFAVHHCTVAFRKNWQRDQNSTRRSTSRRINDSDMDAIRVSLGELCETEFLSVLSTEPVYSVVPEEQAAAGTLLLKPNIINLDVVAPDVSSPGVSRSYTTESGEMTLFLEVADASTGETLFRIVDRRRNLNAMRLQWSNSVTNTADAKRILNAWGEQFREGLDRIYRGNNS</sequence>
<gene>
    <name evidence="1" type="ORF">MBMO_EBAC000-47H08.50</name>
</gene>
<keyword evidence="1" id="KW-0449">Lipoprotein</keyword>
<dbReference type="PROSITE" id="PS51257">
    <property type="entry name" value="PROKAR_LIPOPROTEIN"/>
    <property type="match status" value="1"/>
</dbReference>